<dbReference type="PROSITE" id="PS50930">
    <property type="entry name" value="HTH_LYTTR"/>
    <property type="match status" value="1"/>
</dbReference>
<keyword evidence="3" id="KW-1185">Reference proteome</keyword>
<comment type="caution">
    <text evidence="2">The sequence shown here is derived from an EMBL/GenBank/DDBJ whole genome shotgun (WGS) entry which is preliminary data.</text>
</comment>
<dbReference type="PANTHER" id="PTHR37299:SF1">
    <property type="entry name" value="STAGE 0 SPORULATION PROTEIN A HOMOLOG"/>
    <property type="match status" value="1"/>
</dbReference>
<organism evidence="2 3">
    <name type="scientific">Streptococcus hillyeri</name>
    <dbReference type="NCBI Taxonomy" id="2282420"/>
    <lineage>
        <taxon>Bacteria</taxon>
        <taxon>Bacillati</taxon>
        <taxon>Bacillota</taxon>
        <taxon>Bacilli</taxon>
        <taxon>Lactobacillales</taxon>
        <taxon>Streptococcaceae</taxon>
        <taxon>Streptococcus</taxon>
    </lineage>
</organism>
<dbReference type="InterPro" id="IPR007492">
    <property type="entry name" value="LytTR_DNA-bd_dom"/>
</dbReference>
<protein>
    <submittedName>
        <fullName evidence="2">LytTR family transcriptional regulator</fullName>
    </submittedName>
</protein>
<dbReference type="PANTHER" id="PTHR37299">
    <property type="entry name" value="TRANSCRIPTIONAL REGULATOR-RELATED"/>
    <property type="match status" value="1"/>
</dbReference>
<dbReference type="RefSeq" id="WP_121836310.1">
    <property type="nucleotide sequence ID" value="NZ_CP163513.1"/>
</dbReference>
<dbReference type="Proteomes" id="UP000279194">
    <property type="component" value="Unassembled WGS sequence"/>
</dbReference>
<evidence type="ECO:0000313" key="2">
    <source>
        <dbReference type="EMBL" id="RLY01542.1"/>
    </source>
</evidence>
<evidence type="ECO:0000259" key="1">
    <source>
        <dbReference type="PROSITE" id="PS50930"/>
    </source>
</evidence>
<accession>A0A3L9DQZ5</accession>
<evidence type="ECO:0000313" key="3">
    <source>
        <dbReference type="Proteomes" id="UP000279194"/>
    </source>
</evidence>
<dbReference type="Pfam" id="PF04397">
    <property type="entry name" value="LytTR"/>
    <property type="match status" value="1"/>
</dbReference>
<dbReference type="InterPro" id="IPR046947">
    <property type="entry name" value="LytR-like"/>
</dbReference>
<dbReference type="AlphaFoldDB" id="A0A3L9DQZ5"/>
<gene>
    <name evidence="2" type="ORF">EAF07_09450</name>
</gene>
<dbReference type="GO" id="GO:0000156">
    <property type="term" value="F:phosphorelay response regulator activity"/>
    <property type="evidence" value="ECO:0007669"/>
    <property type="project" value="InterPro"/>
</dbReference>
<dbReference type="Gene3D" id="2.40.50.1020">
    <property type="entry name" value="LytTr DNA-binding domain"/>
    <property type="match status" value="1"/>
</dbReference>
<feature type="domain" description="HTH LytTR-type" evidence="1">
    <location>
        <begin position="44"/>
        <end position="148"/>
    </location>
</feature>
<reference evidence="2 3" key="1">
    <citation type="submission" date="2018-10" db="EMBL/GenBank/DDBJ databases">
        <title>Streptococcus hillyeri sp. nov., isolated from equine tracheal sample.</title>
        <authorList>
            <person name="Macfadyen A.C."/>
            <person name="Waller A."/>
            <person name="Paterson G.K."/>
        </authorList>
    </citation>
    <scope>NUCLEOTIDE SEQUENCE [LARGE SCALE GENOMIC DNA]</scope>
    <source>
        <strain evidence="2 3">28462</strain>
    </source>
</reference>
<dbReference type="SMART" id="SM00850">
    <property type="entry name" value="LytTR"/>
    <property type="match status" value="1"/>
</dbReference>
<name>A0A3L9DQZ5_9STRE</name>
<dbReference type="OrthoDB" id="2136316at2"/>
<sequence length="149" mass="17312">MKWQFKEKNIEELEVTLAKATYDDEVVAMVSYLEKFGVQTRDILPIKTPDRIKLVKQTDIIAIEVDGPQLVIETLEGRLLTTDRLYRFKERLSSEDMIQVSKQSIINIQHLLSLEASFSGNMLALMTKKLKVNVSRRYLKDLEKRLGLR</sequence>
<dbReference type="GO" id="GO:0003677">
    <property type="term" value="F:DNA binding"/>
    <property type="evidence" value="ECO:0007669"/>
    <property type="project" value="InterPro"/>
</dbReference>
<dbReference type="EMBL" id="RCVM01000026">
    <property type="protein sequence ID" value="RLY01542.1"/>
    <property type="molecule type" value="Genomic_DNA"/>
</dbReference>
<proteinExistence type="predicted"/>